<keyword evidence="5" id="KW-0805">Transcription regulation</keyword>
<dbReference type="Pfam" id="PF12753">
    <property type="entry name" value="Nro1"/>
    <property type="match status" value="2"/>
</dbReference>
<evidence type="ECO:0000256" key="5">
    <source>
        <dbReference type="ARBA" id="ARBA00023015"/>
    </source>
</evidence>
<evidence type="ECO:0000256" key="7">
    <source>
        <dbReference type="ARBA" id="ARBA00023242"/>
    </source>
</evidence>
<proteinExistence type="inferred from homology"/>
<keyword evidence="6" id="KW-0804">Transcription</keyword>
<keyword evidence="7" id="KW-0539">Nucleus</keyword>
<organism evidence="8 9">
    <name type="scientific">Hanseniaspora guilliermondii</name>
    <dbReference type="NCBI Taxonomy" id="56406"/>
    <lineage>
        <taxon>Eukaryota</taxon>
        <taxon>Fungi</taxon>
        <taxon>Dikarya</taxon>
        <taxon>Ascomycota</taxon>
        <taxon>Saccharomycotina</taxon>
        <taxon>Saccharomycetes</taxon>
        <taxon>Saccharomycodales</taxon>
        <taxon>Saccharomycodaceae</taxon>
        <taxon>Hanseniaspora</taxon>
    </lineage>
</organism>
<dbReference type="GO" id="GO:0006417">
    <property type="term" value="P:regulation of translation"/>
    <property type="evidence" value="ECO:0007669"/>
    <property type="project" value="UniProtKB-KW"/>
</dbReference>
<keyword evidence="9" id="KW-1185">Reference proteome</keyword>
<evidence type="ECO:0000313" key="8">
    <source>
        <dbReference type="EMBL" id="SGZ41558.1"/>
    </source>
</evidence>
<protein>
    <recommendedName>
        <fullName evidence="3">Enhancer of translation termination 1</fullName>
    </recommendedName>
</protein>
<dbReference type="Proteomes" id="UP000183365">
    <property type="component" value="Unassembled WGS sequence"/>
</dbReference>
<dbReference type="AlphaFoldDB" id="A0A1L0FPQ1"/>
<evidence type="ECO:0000256" key="2">
    <source>
        <dbReference type="ARBA" id="ARBA00007273"/>
    </source>
</evidence>
<sequence length="433" mass="50384">MVEKRKLDEDQEIIQNNPLDEVIQLYISHVINNIKNNDPKLLNGVINYCNDFMIARDNQSKKQKNNFSSEYKYFGSLNAVYALSLSKLSFFINQQDDESDIDYEKMFKNILDAYDNSFEFINLGQKFSKDESSINYKLLNFVNASINLQKIANYFIGKEMVSYYEFDEHIKDEINKKDILNIFKVNWDIIHQSLNTLIDESKNYISSEICIAEFIAVIIPDVLQTMHVIIDSNETIGSDSKEKILDEGIDEDHEFTVVKELPSTHPLQSLHSEIIENQSDYVVQLRNMFISCNQFLEEFSNEIPDEGNVEDNDDNIEKLTKQNILPLRLEILRSIGDYFLKELDNPHTSERDTQSLLKQNGVYMSKLYQLSESPDDWVIYSESLIQLSALNEDNKKVQDKLLKKAMKLLQKANRVSNGKYDDFIESLEEDLAE</sequence>
<dbReference type="OrthoDB" id="3971385at2759"/>
<evidence type="ECO:0000313" key="9">
    <source>
        <dbReference type="Proteomes" id="UP000183365"/>
    </source>
</evidence>
<dbReference type="EMBL" id="FQNF01000115">
    <property type="protein sequence ID" value="SGZ41558.1"/>
    <property type="molecule type" value="Genomic_DNA"/>
</dbReference>
<dbReference type="GO" id="GO:2000640">
    <property type="term" value="P:positive regulation of SREBP signaling pathway"/>
    <property type="evidence" value="ECO:0007669"/>
    <property type="project" value="TreeGrafter"/>
</dbReference>
<dbReference type="GO" id="GO:0005634">
    <property type="term" value="C:nucleus"/>
    <property type="evidence" value="ECO:0007669"/>
    <property type="project" value="UniProtKB-SubCell"/>
</dbReference>
<evidence type="ECO:0000256" key="1">
    <source>
        <dbReference type="ARBA" id="ARBA00004123"/>
    </source>
</evidence>
<dbReference type="InterPro" id="IPR024318">
    <property type="entry name" value="Nro1/ETT1"/>
</dbReference>
<accession>A0A1L0FPQ1</accession>
<comment type="similarity">
    <text evidence="2">Belongs to the ETT1 family.</text>
</comment>
<keyword evidence="4" id="KW-0810">Translation regulation</keyword>
<evidence type="ECO:0000256" key="6">
    <source>
        <dbReference type="ARBA" id="ARBA00023163"/>
    </source>
</evidence>
<dbReference type="PANTHER" id="PTHR28290">
    <property type="entry name" value="ENHANCER OF TRANSLATION TERMINATION 1"/>
    <property type="match status" value="1"/>
</dbReference>
<reference evidence="9" key="1">
    <citation type="submission" date="2016-11" db="EMBL/GenBank/DDBJ databases">
        <authorList>
            <person name="Guldener U."/>
        </authorList>
    </citation>
    <scope>NUCLEOTIDE SEQUENCE [LARGE SCALE GENOMIC DNA]</scope>
</reference>
<evidence type="ECO:0000256" key="4">
    <source>
        <dbReference type="ARBA" id="ARBA00022845"/>
    </source>
</evidence>
<name>A0A1L0FPQ1_9ASCO</name>
<dbReference type="VEuPathDB" id="FungiDB:HGUI_03759"/>
<evidence type="ECO:0000256" key="3">
    <source>
        <dbReference type="ARBA" id="ARBA00017359"/>
    </source>
</evidence>
<gene>
    <name evidence="8" type="ORF">HGUI_03759</name>
</gene>
<comment type="subcellular location">
    <subcellularLocation>
        <location evidence="1">Nucleus</location>
    </subcellularLocation>
</comment>
<dbReference type="PANTHER" id="PTHR28290:SF1">
    <property type="entry name" value="ENHANCER OF TRANSLATION TERMINATION 1"/>
    <property type="match status" value="1"/>
</dbReference>